<dbReference type="EMBL" id="JH603170">
    <property type="protein sequence ID" value="EIC20455.1"/>
    <property type="molecule type" value="Genomic_DNA"/>
</dbReference>
<dbReference type="AlphaFoldDB" id="H8Z548"/>
<gene>
    <name evidence="3" type="ORF">Thi970DRAFT_04092</name>
</gene>
<accession>H8Z548</accession>
<reference evidence="4" key="1">
    <citation type="submission" date="2011-06" db="EMBL/GenBank/DDBJ databases">
        <authorList>
            <consortium name="US DOE Joint Genome Institute (JGI-PGF)"/>
            <person name="Lucas S."/>
            <person name="Han J."/>
            <person name="Lapidus A."/>
            <person name="Cheng J.-F."/>
            <person name="Goodwin L."/>
            <person name="Pitluck S."/>
            <person name="Peters L."/>
            <person name="Land M.L."/>
            <person name="Hauser L."/>
            <person name="Vogl K."/>
            <person name="Liu Z."/>
            <person name="Overmann J."/>
            <person name="Frigaard N.-U."/>
            <person name="Bryant D.A."/>
            <person name="Woyke T.J."/>
        </authorList>
    </citation>
    <scope>NUCLEOTIDE SEQUENCE [LARGE SCALE GENOMIC DNA]</scope>
    <source>
        <strain evidence="4">970</strain>
    </source>
</reference>
<dbReference type="Proteomes" id="UP000002964">
    <property type="component" value="Unassembled WGS sequence"/>
</dbReference>
<evidence type="ECO:0000313" key="4">
    <source>
        <dbReference type="Proteomes" id="UP000002964"/>
    </source>
</evidence>
<sequence length="502" mass="57525">MSIPKPFEISARFGSGENHGGRPEHFPVGFPAASCRRAPRGRHPTQNRKSVCDWYTNRCRSWLGAAVLTLSATSVSLAAPEDAGAQDATTSLSEQTSQLLEQSRVEGAEMWRKSVDGAGDLWQRSRDTATQWWQKSSDLWQQGTDSPAPHQREHFADLWSEVLPPIEDTLTLQEAQRDLPEQAWFARDQRDVEKDINALLDQAVAALSLSPLQNERAEIASIRDEIEKSREKIAEYRRDRVAAPTQSMVKRTREDYDQLINAEQQAIEDSQARLRQIQHDFAERLREIGLELTDEQVEFLLATVVGDTMIDLGIVFDNVKIITVELERLVRESGEDLTSARRYYGLYVVLLRALKQMHLEVEQRIETEYIPQIDRIRQRAQELSKETRELLRTQPERAPVLQANLEAQQMTISAAGRYRDYLAEQARQVRRAREALEQDIRTAWNTYETVRVSGELVALVQSSQQLLDGLLNRQVPPLRPFENLEMKREFEKLTDQLRASEG</sequence>
<evidence type="ECO:0000256" key="1">
    <source>
        <dbReference type="SAM" id="Coils"/>
    </source>
</evidence>
<organism evidence="3 4">
    <name type="scientific">Thiorhodovibrio frisius</name>
    <dbReference type="NCBI Taxonomy" id="631362"/>
    <lineage>
        <taxon>Bacteria</taxon>
        <taxon>Pseudomonadati</taxon>
        <taxon>Pseudomonadota</taxon>
        <taxon>Gammaproteobacteria</taxon>
        <taxon>Chromatiales</taxon>
        <taxon>Chromatiaceae</taxon>
        <taxon>Thiorhodovibrio</taxon>
    </lineage>
</organism>
<keyword evidence="4" id="KW-1185">Reference proteome</keyword>
<feature type="coiled-coil region" evidence="1">
    <location>
        <begin position="212"/>
        <end position="280"/>
    </location>
</feature>
<protein>
    <submittedName>
        <fullName evidence="3">Uncharacterized protein</fullName>
    </submittedName>
</protein>
<keyword evidence="1" id="KW-0175">Coiled coil</keyword>
<evidence type="ECO:0000313" key="3">
    <source>
        <dbReference type="EMBL" id="EIC20455.1"/>
    </source>
</evidence>
<reference evidence="3 4" key="2">
    <citation type="submission" date="2011-11" db="EMBL/GenBank/DDBJ databases">
        <authorList>
            <consortium name="US DOE Joint Genome Institute"/>
            <person name="Lucas S."/>
            <person name="Han J."/>
            <person name="Lapidus A."/>
            <person name="Cheng J.-F."/>
            <person name="Goodwin L."/>
            <person name="Pitluck S."/>
            <person name="Peters L."/>
            <person name="Ovchinnikova G."/>
            <person name="Zhang X."/>
            <person name="Detter J.C."/>
            <person name="Han C."/>
            <person name="Tapia R."/>
            <person name="Land M."/>
            <person name="Hauser L."/>
            <person name="Kyrpides N."/>
            <person name="Ivanova N."/>
            <person name="Pagani I."/>
            <person name="Vogl K."/>
            <person name="Liu Z."/>
            <person name="Overmann J."/>
            <person name="Frigaard N.-U."/>
            <person name="Bryant D."/>
            <person name="Woyke T."/>
        </authorList>
    </citation>
    <scope>NUCLEOTIDE SEQUENCE [LARGE SCALE GENOMIC DNA]</scope>
    <source>
        <strain evidence="3 4">970</strain>
    </source>
</reference>
<feature type="region of interest" description="Disordered" evidence="2">
    <location>
        <begin position="1"/>
        <end position="23"/>
    </location>
</feature>
<proteinExistence type="predicted"/>
<dbReference type="eggNOG" id="ENOG502Z9FT">
    <property type="taxonomic scope" value="Bacteria"/>
</dbReference>
<evidence type="ECO:0000256" key="2">
    <source>
        <dbReference type="SAM" id="MobiDB-lite"/>
    </source>
</evidence>
<name>H8Z548_9GAMM</name>
<dbReference type="HOGENOM" id="CLU_042045_0_0_6"/>